<protein>
    <submittedName>
        <fullName evidence="11">Cytotoxic T-lymphocyte associated protein 4</fullName>
    </submittedName>
</protein>
<evidence type="ECO:0000256" key="2">
    <source>
        <dbReference type="ARBA" id="ARBA00022692"/>
    </source>
</evidence>
<comment type="subcellular location">
    <subcellularLocation>
        <location evidence="1">Membrane</location>
        <topology evidence="1">Single-pass type I membrane protein</topology>
    </subcellularLocation>
</comment>
<sequence>NPQLPFQKAITKLLLPFQVFFFLFLCLHLFLFSSYIIMEVTQPAFMVVKRPETAYFECEIKNMGNAEDLKVTLFKEENNRSIEICASAFTHTGIILGNKKENQRCQVYPGHDWVNVTLLGLQSSDAGLYICQIERISPPPYYPVKGKGAQLFVIDDAILLIRYIYHVHNIYNPFLLTLHIISYYILINILYHIISLLYYH</sequence>
<keyword evidence="2 9" id="KW-0812">Transmembrane</keyword>
<evidence type="ECO:0000256" key="8">
    <source>
        <dbReference type="ARBA" id="ARBA00023319"/>
    </source>
</evidence>
<dbReference type="SUPFAM" id="SSF48726">
    <property type="entry name" value="Immunoglobulin"/>
    <property type="match status" value="1"/>
</dbReference>
<evidence type="ECO:0000256" key="4">
    <source>
        <dbReference type="ARBA" id="ARBA00022989"/>
    </source>
</evidence>
<evidence type="ECO:0000256" key="9">
    <source>
        <dbReference type="SAM" id="Phobius"/>
    </source>
</evidence>
<dbReference type="InterPro" id="IPR040216">
    <property type="entry name" value="CTLA4/CD28"/>
</dbReference>
<proteinExistence type="predicted"/>
<dbReference type="InterPro" id="IPR003599">
    <property type="entry name" value="Ig_sub"/>
</dbReference>
<organism evidence="11 12">
    <name type="scientific">Pseudonaja textilis</name>
    <name type="common">Eastern brown snake</name>
    <dbReference type="NCBI Taxonomy" id="8673"/>
    <lineage>
        <taxon>Eukaryota</taxon>
        <taxon>Metazoa</taxon>
        <taxon>Chordata</taxon>
        <taxon>Craniata</taxon>
        <taxon>Vertebrata</taxon>
        <taxon>Euteleostomi</taxon>
        <taxon>Lepidosauria</taxon>
        <taxon>Squamata</taxon>
        <taxon>Bifurcata</taxon>
        <taxon>Unidentata</taxon>
        <taxon>Episquamata</taxon>
        <taxon>Toxicofera</taxon>
        <taxon>Serpentes</taxon>
        <taxon>Colubroidea</taxon>
        <taxon>Elapidae</taxon>
        <taxon>Hydrophiinae</taxon>
        <taxon>Pseudonaja</taxon>
    </lineage>
</organism>
<reference evidence="11" key="2">
    <citation type="submission" date="2025-09" db="UniProtKB">
        <authorList>
            <consortium name="Ensembl"/>
        </authorList>
    </citation>
    <scope>IDENTIFICATION</scope>
</reference>
<dbReference type="GeneTree" id="ENSGT00530000063873"/>
<keyword evidence="8" id="KW-0393">Immunoglobulin domain</keyword>
<reference evidence="11" key="1">
    <citation type="submission" date="2025-08" db="UniProtKB">
        <authorList>
            <consortium name="Ensembl"/>
        </authorList>
    </citation>
    <scope>IDENTIFICATION</scope>
</reference>
<name>A0A670XW71_PSETE</name>
<dbReference type="PANTHER" id="PTHR11494">
    <property type="entry name" value="CYTOTOXIC T-LYMPHOCYTE PROTEIN"/>
    <property type="match status" value="1"/>
</dbReference>
<keyword evidence="7" id="KW-0325">Glycoprotein</keyword>
<evidence type="ECO:0000256" key="5">
    <source>
        <dbReference type="ARBA" id="ARBA00023136"/>
    </source>
</evidence>
<keyword evidence="6" id="KW-1015">Disulfide bond</keyword>
<evidence type="ECO:0000313" key="11">
    <source>
        <dbReference type="Ensembl" id="ENSPTXP00000000530.1"/>
    </source>
</evidence>
<dbReference type="InterPro" id="IPR036179">
    <property type="entry name" value="Ig-like_dom_sf"/>
</dbReference>
<evidence type="ECO:0000313" key="12">
    <source>
        <dbReference type="Proteomes" id="UP000472273"/>
    </source>
</evidence>
<keyword evidence="3" id="KW-0732">Signal</keyword>
<evidence type="ECO:0000256" key="1">
    <source>
        <dbReference type="ARBA" id="ARBA00004479"/>
    </source>
</evidence>
<dbReference type="GO" id="GO:0042129">
    <property type="term" value="P:regulation of T cell proliferation"/>
    <property type="evidence" value="ECO:0007669"/>
    <property type="project" value="InterPro"/>
</dbReference>
<evidence type="ECO:0000259" key="10">
    <source>
        <dbReference type="SMART" id="SM00409"/>
    </source>
</evidence>
<feature type="domain" description="Immunoglobulin" evidence="10">
    <location>
        <begin position="43"/>
        <end position="154"/>
    </location>
</feature>
<keyword evidence="12" id="KW-1185">Reference proteome</keyword>
<dbReference type="Proteomes" id="UP000472273">
    <property type="component" value="Unplaced"/>
</dbReference>
<evidence type="ECO:0000256" key="3">
    <source>
        <dbReference type="ARBA" id="ARBA00022729"/>
    </source>
</evidence>
<dbReference type="Ensembl" id="ENSPTXT00000000548.1">
    <property type="protein sequence ID" value="ENSPTXP00000000530.1"/>
    <property type="gene ID" value="ENSPTXG00000000487.1"/>
</dbReference>
<keyword evidence="5 9" id="KW-0472">Membrane</keyword>
<evidence type="ECO:0000256" key="6">
    <source>
        <dbReference type="ARBA" id="ARBA00023157"/>
    </source>
</evidence>
<dbReference type="InterPro" id="IPR013783">
    <property type="entry name" value="Ig-like_fold"/>
</dbReference>
<dbReference type="PANTHER" id="PTHR11494:SF8">
    <property type="entry name" value="CYTOTOXIC T-LYMPHOCYTE PROTEIN 4"/>
    <property type="match status" value="1"/>
</dbReference>
<dbReference type="GO" id="GO:0050853">
    <property type="term" value="P:B cell receptor signaling pathway"/>
    <property type="evidence" value="ECO:0007669"/>
    <property type="project" value="TreeGrafter"/>
</dbReference>
<dbReference type="Gene3D" id="2.60.40.10">
    <property type="entry name" value="Immunoglobulins"/>
    <property type="match status" value="1"/>
</dbReference>
<dbReference type="GO" id="GO:0050852">
    <property type="term" value="P:T cell receptor signaling pathway"/>
    <property type="evidence" value="ECO:0007669"/>
    <property type="project" value="TreeGrafter"/>
</dbReference>
<keyword evidence="4 9" id="KW-1133">Transmembrane helix</keyword>
<dbReference type="GO" id="GO:0009897">
    <property type="term" value="C:external side of plasma membrane"/>
    <property type="evidence" value="ECO:0007669"/>
    <property type="project" value="TreeGrafter"/>
</dbReference>
<accession>A0A670XW71</accession>
<feature type="transmembrane region" description="Helical" evidence="9">
    <location>
        <begin position="174"/>
        <end position="199"/>
    </location>
</feature>
<dbReference type="GO" id="GO:0045590">
    <property type="term" value="P:negative regulation of regulatory T cell differentiation"/>
    <property type="evidence" value="ECO:0007669"/>
    <property type="project" value="TreeGrafter"/>
</dbReference>
<evidence type="ECO:0000256" key="7">
    <source>
        <dbReference type="ARBA" id="ARBA00023180"/>
    </source>
</evidence>
<dbReference type="SMART" id="SM00409">
    <property type="entry name" value="IG"/>
    <property type="match status" value="1"/>
</dbReference>
<feature type="transmembrane region" description="Helical" evidence="9">
    <location>
        <begin position="20"/>
        <end position="40"/>
    </location>
</feature>
<dbReference type="AlphaFoldDB" id="A0A670XW71"/>